<keyword evidence="2" id="KW-0809">Transit peptide</keyword>
<dbReference type="GO" id="GO:0005759">
    <property type="term" value="C:mitochondrial matrix"/>
    <property type="evidence" value="ECO:0007669"/>
    <property type="project" value="TreeGrafter"/>
</dbReference>
<evidence type="ECO:0000256" key="3">
    <source>
        <dbReference type="ARBA" id="ARBA00023128"/>
    </source>
</evidence>
<dbReference type="InterPro" id="IPR027266">
    <property type="entry name" value="TrmE/GcvT-like"/>
</dbReference>
<evidence type="ECO:0000256" key="1">
    <source>
        <dbReference type="ARBA" id="ARBA00004173"/>
    </source>
</evidence>
<proteinExistence type="predicted"/>
<comment type="subcellular location">
    <subcellularLocation>
        <location evidence="1">Mitochondrion</location>
    </subcellularLocation>
</comment>
<dbReference type="InterPro" id="IPR017703">
    <property type="entry name" value="YgfZ/GCV_T_CS"/>
</dbReference>
<evidence type="ECO:0000256" key="2">
    <source>
        <dbReference type="ARBA" id="ARBA00022946"/>
    </source>
</evidence>
<reference evidence="5" key="1">
    <citation type="journal article" date="2023" name="Commun. Biol.">
        <title>Genome analysis of Parmales, the sister group of diatoms, reveals the evolutionary specialization of diatoms from phago-mixotrophs to photoautotrophs.</title>
        <authorList>
            <person name="Ban H."/>
            <person name="Sato S."/>
            <person name="Yoshikawa S."/>
            <person name="Yamada K."/>
            <person name="Nakamura Y."/>
            <person name="Ichinomiya M."/>
            <person name="Sato N."/>
            <person name="Blanc-Mathieu R."/>
            <person name="Endo H."/>
            <person name="Kuwata A."/>
            <person name="Ogata H."/>
        </authorList>
    </citation>
    <scope>NUCLEOTIDE SEQUENCE [LARGE SCALE GENOMIC DNA]</scope>
    <source>
        <strain evidence="5">NIES 3699</strain>
    </source>
</reference>
<dbReference type="GO" id="GO:0016226">
    <property type="term" value="P:iron-sulfur cluster assembly"/>
    <property type="evidence" value="ECO:0007669"/>
    <property type="project" value="TreeGrafter"/>
</dbReference>
<dbReference type="Proteomes" id="UP001165160">
    <property type="component" value="Unassembled WGS sequence"/>
</dbReference>
<dbReference type="InterPro" id="IPR045179">
    <property type="entry name" value="YgfZ/GcvT"/>
</dbReference>
<comment type="caution">
    <text evidence="4">The sequence shown here is derived from an EMBL/GenBank/DDBJ whole genome shotgun (WGS) entry which is preliminary data.</text>
</comment>
<gene>
    <name evidence="4" type="ORF">TrVE_jg10583</name>
</gene>
<sequence length="344" mass="37972">MQHITWSLSRAPLKSSKLLRIGGSAATDFLQGLITQKLPLEGSSSYTAMCDIKGRIHSTGRLFNLPDGSYLYDSESSSLGHLKPYILRKQRKVVTLEDVTEKFTATALLGAPKGVNMFEGSGVLACAQDDIGVVRIVTDDTVDLGTVFNEKVQSSEEGYKFYRRVAGYLSSSEAKGMTVYEANVDLLNGISYDKGCYLGQETVARGYHKGQIRKRCMPAVIFPEDWEGEIEDGETELSVASKLNYESGDESAREYDVKQGEVVEFNGKKVATVVTPPLTPPGKIPTPVIISTYVDKREAWNGSVVEVGGGTGRIWCWKPQWWGALDDRGRKMKTKDISLQMKEE</sequence>
<dbReference type="SUPFAM" id="SSF103025">
    <property type="entry name" value="Folate-binding domain"/>
    <property type="match status" value="1"/>
</dbReference>
<dbReference type="NCBIfam" id="TIGR03317">
    <property type="entry name" value="ygfZ_signature"/>
    <property type="match status" value="1"/>
</dbReference>
<dbReference type="EMBL" id="BRXX01000012">
    <property type="protein sequence ID" value="GMH82222.1"/>
    <property type="molecule type" value="Genomic_DNA"/>
</dbReference>
<evidence type="ECO:0000313" key="5">
    <source>
        <dbReference type="Proteomes" id="UP001165160"/>
    </source>
</evidence>
<dbReference type="Gene3D" id="3.30.1360.120">
    <property type="entry name" value="Probable tRNA modification gtpase trme, domain 1"/>
    <property type="match status" value="1"/>
</dbReference>
<dbReference type="PANTHER" id="PTHR22602:SF0">
    <property type="entry name" value="TRANSFERASE CAF17, MITOCHONDRIAL-RELATED"/>
    <property type="match status" value="1"/>
</dbReference>
<evidence type="ECO:0008006" key="6">
    <source>
        <dbReference type="Google" id="ProtNLM"/>
    </source>
</evidence>
<keyword evidence="3" id="KW-0496">Mitochondrion</keyword>
<name>A0A9W7B6W5_9STRA</name>
<keyword evidence="5" id="KW-1185">Reference proteome</keyword>
<dbReference type="Gene3D" id="2.40.30.160">
    <property type="match status" value="1"/>
</dbReference>
<organism evidence="4 5">
    <name type="scientific">Triparma verrucosa</name>
    <dbReference type="NCBI Taxonomy" id="1606542"/>
    <lineage>
        <taxon>Eukaryota</taxon>
        <taxon>Sar</taxon>
        <taxon>Stramenopiles</taxon>
        <taxon>Ochrophyta</taxon>
        <taxon>Bolidophyceae</taxon>
        <taxon>Parmales</taxon>
        <taxon>Triparmaceae</taxon>
        <taxon>Triparma</taxon>
    </lineage>
</organism>
<accession>A0A9W7B6W5</accession>
<dbReference type="PANTHER" id="PTHR22602">
    <property type="entry name" value="TRANSFERASE CAF17, MITOCHONDRIAL-RELATED"/>
    <property type="match status" value="1"/>
</dbReference>
<protein>
    <recommendedName>
        <fullName evidence="6">Aminomethyltransferase folate-binding domain-containing protein</fullName>
    </recommendedName>
</protein>
<dbReference type="AlphaFoldDB" id="A0A9W7B6W5"/>
<evidence type="ECO:0000313" key="4">
    <source>
        <dbReference type="EMBL" id="GMH82222.1"/>
    </source>
</evidence>